<sequence>MPGSSKPAARIGRWRLRFWAGRLLHMALVVLGIAVVNFFLLHLAPGDAAQVLAGEAGSATPEYMAALRRQFGLDQPLPVQFVQYLGNLLTFNLGFSFRHGLPVLELIGQRLPATLLLMTASIGFAVLAGSALGVVAARNAGRLADTLISTLALLFYATPVFWIGLVLVVVFSVGLDWLPVGGMTSVEAGYGGWDHVKDVARHLVLPAATLGLFYLAIYTRLMRAAMLEVTTQDFVRTAVAKGLKPRRIALRHVLRNALLPVVTMLGVQVGSILGGAVLVETIFAWPGLGRLAFEALFQRDLNLLLGILLCSSAVVVVVNLAVDLLYTVLDPRIELAR</sequence>
<dbReference type="GO" id="GO:0005886">
    <property type="term" value="C:plasma membrane"/>
    <property type="evidence" value="ECO:0007669"/>
    <property type="project" value="UniProtKB-SubCell"/>
</dbReference>
<evidence type="ECO:0000256" key="1">
    <source>
        <dbReference type="ARBA" id="ARBA00004651"/>
    </source>
</evidence>
<dbReference type="SUPFAM" id="SSF161098">
    <property type="entry name" value="MetI-like"/>
    <property type="match status" value="1"/>
</dbReference>
<keyword evidence="5 7" id="KW-1133">Transmembrane helix</keyword>
<feature type="transmembrane region" description="Helical" evidence="7">
    <location>
        <begin position="199"/>
        <end position="217"/>
    </location>
</feature>
<feature type="transmembrane region" description="Helical" evidence="7">
    <location>
        <begin position="147"/>
        <end position="173"/>
    </location>
</feature>
<dbReference type="Pfam" id="PF19300">
    <property type="entry name" value="BPD_transp_1_N"/>
    <property type="match status" value="1"/>
</dbReference>
<keyword evidence="6 7" id="KW-0472">Membrane</keyword>
<comment type="subcellular location">
    <subcellularLocation>
        <location evidence="1 7">Cell membrane</location>
        <topology evidence="1 7">Multi-pass membrane protein</topology>
    </subcellularLocation>
</comment>
<keyword evidence="2 7" id="KW-0813">Transport</keyword>
<gene>
    <name evidence="9" type="ORF">CRT60_05710</name>
</gene>
<dbReference type="CDD" id="cd06261">
    <property type="entry name" value="TM_PBP2"/>
    <property type="match status" value="1"/>
</dbReference>
<evidence type="ECO:0000256" key="5">
    <source>
        <dbReference type="ARBA" id="ARBA00022989"/>
    </source>
</evidence>
<dbReference type="AlphaFoldDB" id="A0A2B8BLE3"/>
<keyword evidence="4 7" id="KW-0812">Transmembrane</keyword>
<dbReference type="OrthoDB" id="7834831at2"/>
<reference evidence="10" key="1">
    <citation type="submission" date="2017-10" db="EMBL/GenBank/DDBJ databases">
        <authorList>
            <person name="Kravchenko I.K."/>
            <person name="Grouzdev D.S."/>
        </authorList>
    </citation>
    <scope>NUCLEOTIDE SEQUENCE [LARGE SCALE GENOMIC DNA]</scope>
    <source>
        <strain evidence="10">B2</strain>
    </source>
</reference>
<feature type="transmembrane region" description="Helical" evidence="7">
    <location>
        <begin position="23"/>
        <end position="44"/>
    </location>
</feature>
<evidence type="ECO:0000256" key="4">
    <source>
        <dbReference type="ARBA" id="ARBA00022692"/>
    </source>
</evidence>
<dbReference type="Proteomes" id="UP000225379">
    <property type="component" value="Unassembled WGS sequence"/>
</dbReference>
<name>A0A2B8BLE3_9PROT</name>
<evidence type="ECO:0000256" key="3">
    <source>
        <dbReference type="ARBA" id="ARBA00022475"/>
    </source>
</evidence>
<dbReference type="InterPro" id="IPR035906">
    <property type="entry name" value="MetI-like_sf"/>
</dbReference>
<dbReference type="EMBL" id="PDKW01000038">
    <property type="protein sequence ID" value="PGH58761.1"/>
    <property type="molecule type" value="Genomic_DNA"/>
</dbReference>
<accession>A0A2B8BLE3</accession>
<dbReference type="PANTHER" id="PTHR43163:SF9">
    <property type="entry name" value="ABC TRANSPORTER PERMEASE PROTEIN"/>
    <property type="match status" value="1"/>
</dbReference>
<evidence type="ECO:0000256" key="2">
    <source>
        <dbReference type="ARBA" id="ARBA00022448"/>
    </source>
</evidence>
<comment type="caution">
    <text evidence="9">The sequence shown here is derived from an EMBL/GenBank/DDBJ whole genome shotgun (WGS) entry which is preliminary data.</text>
</comment>
<dbReference type="InterPro" id="IPR000515">
    <property type="entry name" value="MetI-like"/>
</dbReference>
<feature type="transmembrane region" description="Helical" evidence="7">
    <location>
        <begin position="303"/>
        <end position="329"/>
    </location>
</feature>
<evidence type="ECO:0000313" key="9">
    <source>
        <dbReference type="EMBL" id="PGH58761.1"/>
    </source>
</evidence>
<proteinExistence type="inferred from homology"/>
<evidence type="ECO:0000256" key="6">
    <source>
        <dbReference type="ARBA" id="ARBA00023136"/>
    </source>
</evidence>
<dbReference type="InterPro" id="IPR045621">
    <property type="entry name" value="BPD_transp_1_N"/>
</dbReference>
<feature type="domain" description="ABC transmembrane type-1" evidence="8">
    <location>
        <begin position="111"/>
        <end position="326"/>
    </location>
</feature>
<keyword evidence="10" id="KW-1185">Reference proteome</keyword>
<feature type="transmembrane region" description="Helical" evidence="7">
    <location>
        <begin position="111"/>
        <end position="135"/>
    </location>
</feature>
<dbReference type="Gene3D" id="1.10.3720.10">
    <property type="entry name" value="MetI-like"/>
    <property type="match status" value="1"/>
</dbReference>
<evidence type="ECO:0000256" key="7">
    <source>
        <dbReference type="RuleBase" id="RU363032"/>
    </source>
</evidence>
<comment type="similarity">
    <text evidence="7">Belongs to the binding-protein-dependent transport system permease family.</text>
</comment>
<evidence type="ECO:0000313" key="10">
    <source>
        <dbReference type="Proteomes" id="UP000225379"/>
    </source>
</evidence>
<protein>
    <submittedName>
        <fullName evidence="9">ABC transporter permease</fullName>
    </submittedName>
</protein>
<evidence type="ECO:0000259" key="8">
    <source>
        <dbReference type="PROSITE" id="PS50928"/>
    </source>
</evidence>
<dbReference type="Pfam" id="PF00528">
    <property type="entry name" value="BPD_transp_1"/>
    <property type="match status" value="1"/>
</dbReference>
<feature type="transmembrane region" description="Helical" evidence="7">
    <location>
        <begin position="257"/>
        <end position="283"/>
    </location>
</feature>
<organism evidence="9 10">
    <name type="scientific">Azospirillum palustre</name>
    <dbReference type="NCBI Taxonomy" id="2044885"/>
    <lineage>
        <taxon>Bacteria</taxon>
        <taxon>Pseudomonadati</taxon>
        <taxon>Pseudomonadota</taxon>
        <taxon>Alphaproteobacteria</taxon>
        <taxon>Rhodospirillales</taxon>
        <taxon>Azospirillaceae</taxon>
        <taxon>Azospirillum</taxon>
    </lineage>
</organism>
<keyword evidence="3" id="KW-1003">Cell membrane</keyword>
<dbReference type="PANTHER" id="PTHR43163">
    <property type="entry name" value="DIPEPTIDE TRANSPORT SYSTEM PERMEASE PROTEIN DPPB-RELATED"/>
    <property type="match status" value="1"/>
</dbReference>
<dbReference type="PROSITE" id="PS50928">
    <property type="entry name" value="ABC_TM1"/>
    <property type="match status" value="1"/>
</dbReference>
<dbReference type="GO" id="GO:0055085">
    <property type="term" value="P:transmembrane transport"/>
    <property type="evidence" value="ECO:0007669"/>
    <property type="project" value="InterPro"/>
</dbReference>